<keyword evidence="3" id="KW-1185">Reference proteome</keyword>
<dbReference type="AlphaFoldDB" id="A0A2G9G3B8"/>
<dbReference type="Pfam" id="PF15697">
    <property type="entry name" value="DUF4666"/>
    <property type="match status" value="1"/>
</dbReference>
<dbReference type="EMBL" id="NKXS01007368">
    <property type="protein sequence ID" value="PIM99790.1"/>
    <property type="molecule type" value="Genomic_DNA"/>
</dbReference>
<proteinExistence type="predicted"/>
<name>A0A2G9G3B8_9LAMI</name>
<reference evidence="3" key="1">
    <citation type="journal article" date="2018" name="Gigascience">
        <title>Genome assembly of the Pink Ipe (Handroanthus impetiginosus, Bignoniaceae), a highly valued, ecologically keystone Neotropical timber forest tree.</title>
        <authorList>
            <person name="Silva-Junior O.B."/>
            <person name="Grattapaglia D."/>
            <person name="Novaes E."/>
            <person name="Collevatti R.G."/>
        </authorList>
    </citation>
    <scope>NUCLEOTIDE SEQUENCE [LARGE SCALE GENOMIC DNA]</scope>
    <source>
        <strain evidence="3">cv. UFG-1</strain>
    </source>
</reference>
<dbReference type="InterPro" id="IPR031421">
    <property type="entry name" value="DUF4666"/>
</dbReference>
<evidence type="ECO:0000313" key="2">
    <source>
        <dbReference type="EMBL" id="PIM99790.1"/>
    </source>
</evidence>
<dbReference type="PANTHER" id="PTHR33730:SF36">
    <property type="entry name" value="PLANT_PROTEIN"/>
    <property type="match status" value="1"/>
</dbReference>
<sequence>MNTLQRSSYSFRRQGSSGRIWDNRIQIPEMKTASKHDKDSREFNYHPISNSNTDIGNASACGSRVVHPSSCSRSETKSQRCALISIFGCCLGSPAS</sequence>
<accession>A0A2G9G3B8</accession>
<protein>
    <submittedName>
        <fullName evidence="2">Uncharacterized protein</fullName>
    </submittedName>
</protein>
<feature type="compositionally biased region" description="Polar residues" evidence="1">
    <location>
        <begin position="1"/>
        <end position="17"/>
    </location>
</feature>
<feature type="region of interest" description="Disordered" evidence="1">
    <location>
        <begin position="1"/>
        <end position="23"/>
    </location>
</feature>
<dbReference type="Proteomes" id="UP000231279">
    <property type="component" value="Unassembled WGS sequence"/>
</dbReference>
<feature type="compositionally biased region" description="Basic and acidic residues" evidence="1">
    <location>
        <begin position="32"/>
        <end position="44"/>
    </location>
</feature>
<evidence type="ECO:0000313" key="3">
    <source>
        <dbReference type="Proteomes" id="UP000231279"/>
    </source>
</evidence>
<dbReference type="PANTHER" id="PTHR33730">
    <property type="entry name" value="OS05G0542732 PROTEIN-RELATED"/>
    <property type="match status" value="1"/>
</dbReference>
<comment type="caution">
    <text evidence="2">The sequence shown here is derived from an EMBL/GenBank/DDBJ whole genome shotgun (WGS) entry which is preliminary data.</text>
</comment>
<evidence type="ECO:0000256" key="1">
    <source>
        <dbReference type="SAM" id="MobiDB-lite"/>
    </source>
</evidence>
<gene>
    <name evidence="2" type="ORF">CDL12_27716</name>
</gene>
<organism evidence="2 3">
    <name type="scientific">Handroanthus impetiginosus</name>
    <dbReference type="NCBI Taxonomy" id="429701"/>
    <lineage>
        <taxon>Eukaryota</taxon>
        <taxon>Viridiplantae</taxon>
        <taxon>Streptophyta</taxon>
        <taxon>Embryophyta</taxon>
        <taxon>Tracheophyta</taxon>
        <taxon>Spermatophyta</taxon>
        <taxon>Magnoliopsida</taxon>
        <taxon>eudicotyledons</taxon>
        <taxon>Gunneridae</taxon>
        <taxon>Pentapetalae</taxon>
        <taxon>asterids</taxon>
        <taxon>lamiids</taxon>
        <taxon>Lamiales</taxon>
        <taxon>Bignoniaceae</taxon>
        <taxon>Crescentiina</taxon>
        <taxon>Tabebuia alliance</taxon>
        <taxon>Handroanthus</taxon>
    </lineage>
</organism>
<dbReference type="OrthoDB" id="1652626at2759"/>
<feature type="region of interest" description="Disordered" evidence="1">
    <location>
        <begin position="31"/>
        <end position="50"/>
    </location>
</feature>